<evidence type="ECO:0000259" key="9">
    <source>
        <dbReference type="PROSITE" id="PS50850"/>
    </source>
</evidence>
<feature type="transmembrane region" description="Helical" evidence="8">
    <location>
        <begin position="89"/>
        <end position="108"/>
    </location>
</feature>
<dbReference type="OrthoDB" id="9807274at2"/>
<dbReference type="PANTHER" id="PTHR42718">
    <property type="entry name" value="MAJOR FACILITATOR SUPERFAMILY MULTIDRUG TRANSPORTER MFSC"/>
    <property type="match status" value="1"/>
</dbReference>
<evidence type="ECO:0000313" key="10">
    <source>
        <dbReference type="EMBL" id="PPK81497.1"/>
    </source>
</evidence>
<feature type="domain" description="Major facilitator superfamily (MFS) profile" evidence="9">
    <location>
        <begin position="23"/>
        <end position="474"/>
    </location>
</feature>
<dbReference type="GO" id="GO:0022857">
    <property type="term" value="F:transmembrane transporter activity"/>
    <property type="evidence" value="ECO:0007669"/>
    <property type="project" value="InterPro"/>
</dbReference>
<dbReference type="NCBIfam" id="TIGR00711">
    <property type="entry name" value="efflux_EmrB"/>
    <property type="match status" value="1"/>
</dbReference>
<keyword evidence="6 8" id="KW-1133">Transmembrane helix</keyword>
<evidence type="ECO:0000256" key="7">
    <source>
        <dbReference type="ARBA" id="ARBA00023136"/>
    </source>
</evidence>
<feature type="transmembrane region" description="Helical" evidence="8">
    <location>
        <begin position="451"/>
        <end position="472"/>
    </location>
</feature>
<evidence type="ECO:0000256" key="1">
    <source>
        <dbReference type="ARBA" id="ARBA00004651"/>
    </source>
</evidence>
<dbReference type="SUPFAM" id="SSF103473">
    <property type="entry name" value="MFS general substrate transporter"/>
    <property type="match status" value="1"/>
</dbReference>
<organism evidence="10 11">
    <name type="scientific">Lacrimispora xylanisolvens</name>
    <dbReference type="NCBI Taxonomy" id="384636"/>
    <lineage>
        <taxon>Bacteria</taxon>
        <taxon>Bacillati</taxon>
        <taxon>Bacillota</taxon>
        <taxon>Clostridia</taxon>
        <taxon>Lachnospirales</taxon>
        <taxon>Lachnospiraceae</taxon>
        <taxon>Lacrimispora</taxon>
    </lineage>
</organism>
<protein>
    <submittedName>
        <fullName evidence="10">EmrB/QacA subfamily drug resistance transporter</fullName>
    </submittedName>
</protein>
<sequence length="488" mass="51910">MAENIANDSGQRKETLDPMMLKVSIILVFGSLAPLLDSTMVNVAIKTIASEFNSTVSVIQWVITGYVLAMAIAVPVSGWAINRFGGKRLYEFSLILFFIGSVLSSLSWNIGTLIGFRLLQGIGAGLLMPTMTNMLVQISGGRNIGHMASIVSLPMLLAPILGPVLGGIIVNSLGWRWIFYVNIPVTVIALLLAFWGIPEGSPTEEKQPLDIIGILLLSPAFALLIYGIAQIASHGGLNSTAVFIPTVAGLLVMAAFILYALNTKISPVLDLHLFQSRNFTATSVLLFMSGIITNGGMLLLPLFYQQVRGENVLYAGLMLIPQGVGMLLTRTQMGKLTDRIGARPIVMVSLIITAVGTLPFAFADSGTNAILLGAALLIRGAGLGGVFIPLMVSAYVGLSSEQIPHASIATRILQTIGGAFGSAVLATIVEHQLAGHSALGMQNVVSVYNVAFWWSVGFTILSVIPTLFLTVYKKSEPTLLENLQADGK</sequence>
<dbReference type="InterPro" id="IPR011701">
    <property type="entry name" value="MFS"/>
</dbReference>
<dbReference type="EMBL" id="PTJA01000004">
    <property type="protein sequence ID" value="PPK81497.1"/>
    <property type="molecule type" value="Genomic_DNA"/>
</dbReference>
<dbReference type="Pfam" id="PF07690">
    <property type="entry name" value="MFS_1"/>
    <property type="match status" value="1"/>
</dbReference>
<dbReference type="CDD" id="cd17503">
    <property type="entry name" value="MFS_LmrB_MDR_like"/>
    <property type="match status" value="1"/>
</dbReference>
<dbReference type="InterPro" id="IPR020846">
    <property type="entry name" value="MFS_dom"/>
</dbReference>
<dbReference type="Gene3D" id="1.20.1250.20">
    <property type="entry name" value="MFS general substrate transporter like domains"/>
    <property type="match status" value="2"/>
</dbReference>
<gene>
    <name evidence="10" type="ORF">BXY41_104300</name>
</gene>
<accession>A0A2S6HUJ4</accession>
<evidence type="ECO:0000256" key="5">
    <source>
        <dbReference type="ARBA" id="ARBA00022692"/>
    </source>
</evidence>
<name>A0A2S6HUJ4_9FIRM</name>
<keyword evidence="4" id="KW-1003">Cell membrane</keyword>
<evidence type="ECO:0000256" key="4">
    <source>
        <dbReference type="ARBA" id="ARBA00022475"/>
    </source>
</evidence>
<feature type="transmembrane region" description="Helical" evidence="8">
    <location>
        <begin position="241"/>
        <end position="261"/>
    </location>
</feature>
<feature type="transmembrane region" description="Helical" evidence="8">
    <location>
        <begin position="340"/>
        <end position="363"/>
    </location>
</feature>
<dbReference type="GO" id="GO:0005886">
    <property type="term" value="C:plasma membrane"/>
    <property type="evidence" value="ECO:0007669"/>
    <property type="project" value="UniProtKB-SubCell"/>
</dbReference>
<dbReference type="InterPro" id="IPR004638">
    <property type="entry name" value="EmrB-like"/>
</dbReference>
<evidence type="ECO:0000256" key="2">
    <source>
        <dbReference type="ARBA" id="ARBA00008537"/>
    </source>
</evidence>
<dbReference type="InterPro" id="IPR036259">
    <property type="entry name" value="MFS_trans_sf"/>
</dbReference>
<comment type="similarity">
    <text evidence="2">Belongs to the major facilitator superfamily. EmrB family.</text>
</comment>
<dbReference type="AlphaFoldDB" id="A0A2S6HUJ4"/>
<evidence type="ECO:0000313" key="11">
    <source>
        <dbReference type="Proteomes" id="UP000237749"/>
    </source>
</evidence>
<keyword evidence="7 8" id="KW-0472">Membrane</keyword>
<evidence type="ECO:0000256" key="6">
    <source>
        <dbReference type="ARBA" id="ARBA00022989"/>
    </source>
</evidence>
<keyword evidence="3" id="KW-0813">Transport</keyword>
<feature type="transmembrane region" description="Helical" evidence="8">
    <location>
        <begin position="282"/>
        <end position="305"/>
    </location>
</feature>
<comment type="subcellular location">
    <subcellularLocation>
        <location evidence="1">Cell membrane</location>
        <topology evidence="1">Multi-pass membrane protein</topology>
    </subcellularLocation>
</comment>
<feature type="transmembrane region" description="Helical" evidence="8">
    <location>
        <begin position="311"/>
        <end position="328"/>
    </location>
</feature>
<dbReference type="Proteomes" id="UP000237749">
    <property type="component" value="Unassembled WGS sequence"/>
</dbReference>
<feature type="transmembrane region" description="Helical" evidence="8">
    <location>
        <begin position="209"/>
        <end position="229"/>
    </location>
</feature>
<evidence type="ECO:0000256" key="8">
    <source>
        <dbReference type="SAM" id="Phobius"/>
    </source>
</evidence>
<dbReference type="PROSITE" id="PS50850">
    <property type="entry name" value="MFS"/>
    <property type="match status" value="1"/>
</dbReference>
<feature type="transmembrane region" description="Helical" evidence="8">
    <location>
        <begin position="19"/>
        <end position="36"/>
    </location>
</feature>
<evidence type="ECO:0000256" key="3">
    <source>
        <dbReference type="ARBA" id="ARBA00022448"/>
    </source>
</evidence>
<proteinExistence type="inferred from homology"/>
<feature type="transmembrane region" description="Helical" evidence="8">
    <location>
        <begin position="408"/>
        <end position="429"/>
    </location>
</feature>
<dbReference type="PANTHER" id="PTHR42718:SF9">
    <property type="entry name" value="MAJOR FACILITATOR SUPERFAMILY MULTIDRUG TRANSPORTER MFSC"/>
    <property type="match status" value="1"/>
</dbReference>
<keyword evidence="11" id="KW-1185">Reference proteome</keyword>
<reference evidence="10 11" key="1">
    <citation type="submission" date="2018-02" db="EMBL/GenBank/DDBJ databases">
        <title>Genomic Encyclopedia of Archaeal and Bacterial Type Strains, Phase II (KMG-II): from individual species to whole genera.</title>
        <authorList>
            <person name="Goeker M."/>
        </authorList>
    </citation>
    <scope>NUCLEOTIDE SEQUENCE [LARGE SCALE GENOMIC DNA]</scope>
    <source>
        <strain evidence="10 11">DSM 3808</strain>
    </source>
</reference>
<feature type="transmembrane region" description="Helical" evidence="8">
    <location>
        <begin position="56"/>
        <end position="77"/>
    </location>
</feature>
<feature type="transmembrane region" description="Helical" evidence="8">
    <location>
        <begin position="148"/>
        <end position="171"/>
    </location>
</feature>
<feature type="transmembrane region" description="Helical" evidence="8">
    <location>
        <begin position="369"/>
        <end position="396"/>
    </location>
</feature>
<feature type="transmembrane region" description="Helical" evidence="8">
    <location>
        <begin position="177"/>
        <end position="197"/>
    </location>
</feature>
<keyword evidence="5 8" id="KW-0812">Transmembrane</keyword>
<dbReference type="RefSeq" id="WP_104436587.1">
    <property type="nucleotide sequence ID" value="NZ_PTJA01000004.1"/>
</dbReference>
<comment type="caution">
    <text evidence="10">The sequence shown here is derived from an EMBL/GenBank/DDBJ whole genome shotgun (WGS) entry which is preliminary data.</text>
</comment>